<dbReference type="PANTHER" id="PTHR30404">
    <property type="entry name" value="N-ACETYLMURAMOYL-L-ALANINE AMIDASE"/>
    <property type="match status" value="1"/>
</dbReference>
<dbReference type="AlphaFoldDB" id="A0A4R2JAX3"/>
<keyword evidence="1" id="KW-0378">Hydrolase</keyword>
<dbReference type="InterPro" id="IPR050695">
    <property type="entry name" value="N-acetylmuramoyl_amidase_3"/>
</dbReference>
<dbReference type="GO" id="GO:0009253">
    <property type="term" value="P:peptidoglycan catabolic process"/>
    <property type="evidence" value="ECO:0007669"/>
    <property type="project" value="InterPro"/>
</dbReference>
<organism evidence="3 4">
    <name type="scientific">Caldanaerobacter subterraneus</name>
    <dbReference type="NCBI Taxonomy" id="911092"/>
    <lineage>
        <taxon>Bacteria</taxon>
        <taxon>Bacillati</taxon>
        <taxon>Bacillota</taxon>
        <taxon>Clostridia</taxon>
        <taxon>Thermoanaerobacterales</taxon>
        <taxon>Thermoanaerobacteraceae</taxon>
        <taxon>Caldanaerobacter</taxon>
    </lineage>
</organism>
<comment type="caution">
    <text evidence="3">The sequence shown here is derived from an EMBL/GenBank/DDBJ whole genome shotgun (WGS) entry which is preliminary data.</text>
</comment>
<feature type="domain" description="MurNAc-LAA" evidence="2">
    <location>
        <begin position="61"/>
        <end position="169"/>
    </location>
</feature>
<dbReference type="CDD" id="cd02696">
    <property type="entry name" value="MurNAc-LAA"/>
    <property type="match status" value="1"/>
</dbReference>
<sequence length="219" mass="24611">MLIAVDPGHGGKDPGALIEGYKEKDINLNVALKLRDILTKNGIDVIMTRDKDKTVDLQQRCDIANKAHANYFISIHCNSFQDPSASGTETYAYPGSVDGRNLAQYVQNEIVKMLGTKDRGVKYEKFYVLKYTDMPAILVELAFMSNPHDLKLLLEKDELFAEAISRGLENFLKTTFTGEEMAIQKLKMKGIIDKIHDTKSYVTWGEFASVIIKVLEGMK</sequence>
<dbReference type="SMART" id="SM00646">
    <property type="entry name" value="Ami_3"/>
    <property type="match status" value="1"/>
</dbReference>
<dbReference type="PANTHER" id="PTHR30404:SF0">
    <property type="entry name" value="N-ACETYLMURAMOYL-L-ALANINE AMIDASE AMIC"/>
    <property type="match status" value="1"/>
</dbReference>
<dbReference type="Gene3D" id="3.40.630.40">
    <property type="entry name" value="Zn-dependent exopeptidases"/>
    <property type="match status" value="1"/>
</dbReference>
<accession>A0A4R2JAX3</accession>
<dbReference type="Pfam" id="PF01520">
    <property type="entry name" value="Amidase_3"/>
    <property type="match status" value="1"/>
</dbReference>
<evidence type="ECO:0000259" key="2">
    <source>
        <dbReference type="SMART" id="SM00646"/>
    </source>
</evidence>
<evidence type="ECO:0000313" key="4">
    <source>
        <dbReference type="Proteomes" id="UP000294886"/>
    </source>
</evidence>
<protein>
    <submittedName>
        <fullName evidence="3">N-acetylmuramoyl-L-alanine amidase</fullName>
    </submittedName>
</protein>
<dbReference type="GO" id="GO:0030288">
    <property type="term" value="C:outer membrane-bounded periplasmic space"/>
    <property type="evidence" value="ECO:0007669"/>
    <property type="project" value="TreeGrafter"/>
</dbReference>
<dbReference type="GO" id="GO:0008745">
    <property type="term" value="F:N-acetylmuramoyl-L-alanine amidase activity"/>
    <property type="evidence" value="ECO:0007669"/>
    <property type="project" value="InterPro"/>
</dbReference>
<dbReference type="RefSeq" id="WP_132040812.1">
    <property type="nucleotide sequence ID" value="NZ_JBFNEK010000116.1"/>
</dbReference>
<evidence type="ECO:0000256" key="1">
    <source>
        <dbReference type="ARBA" id="ARBA00022801"/>
    </source>
</evidence>
<gene>
    <name evidence="3" type="ORF">EV203_1406</name>
</gene>
<proteinExistence type="predicted"/>
<dbReference type="SUPFAM" id="SSF53187">
    <property type="entry name" value="Zn-dependent exopeptidases"/>
    <property type="match status" value="1"/>
</dbReference>
<dbReference type="InterPro" id="IPR002508">
    <property type="entry name" value="MurNAc-LAA_cat"/>
</dbReference>
<dbReference type="EMBL" id="SLWU01000040">
    <property type="protein sequence ID" value="TCO55487.1"/>
    <property type="molecule type" value="Genomic_DNA"/>
</dbReference>
<name>A0A4R2JAX3_9THEO</name>
<reference evidence="3 4" key="1">
    <citation type="submission" date="2019-03" db="EMBL/GenBank/DDBJ databases">
        <title>Genomic Encyclopedia of Type Strains, Phase IV (KMG-IV): sequencing the most valuable type-strain genomes for metagenomic binning, comparative biology and taxonomic classification.</title>
        <authorList>
            <person name="Goeker M."/>
        </authorList>
    </citation>
    <scope>NUCLEOTIDE SEQUENCE [LARGE SCALE GENOMIC DNA]</scope>
    <source>
        <strain evidence="3 4">DSM 13054</strain>
    </source>
</reference>
<dbReference type="Proteomes" id="UP000294886">
    <property type="component" value="Unassembled WGS sequence"/>
</dbReference>
<evidence type="ECO:0000313" key="3">
    <source>
        <dbReference type="EMBL" id="TCO55487.1"/>
    </source>
</evidence>